<dbReference type="InterPro" id="IPR043502">
    <property type="entry name" value="DNA/RNA_pol_sf"/>
</dbReference>
<evidence type="ECO:0000313" key="3">
    <source>
        <dbReference type="EMBL" id="CAA6819379.1"/>
    </source>
</evidence>
<dbReference type="PROSITE" id="PS50173">
    <property type="entry name" value="UMUC"/>
    <property type="match status" value="1"/>
</dbReference>
<keyword evidence="3" id="KW-0548">Nucleotidyltransferase</keyword>
<organism evidence="3">
    <name type="scientific">uncultured Sulfurovum sp</name>
    <dbReference type="NCBI Taxonomy" id="269237"/>
    <lineage>
        <taxon>Bacteria</taxon>
        <taxon>Pseudomonadati</taxon>
        <taxon>Campylobacterota</taxon>
        <taxon>Epsilonproteobacteria</taxon>
        <taxon>Campylobacterales</taxon>
        <taxon>Sulfurovaceae</taxon>
        <taxon>Sulfurovum</taxon>
        <taxon>environmental samples</taxon>
    </lineage>
</organism>
<dbReference type="GO" id="GO:0006281">
    <property type="term" value="P:DNA repair"/>
    <property type="evidence" value="ECO:0007669"/>
    <property type="project" value="InterPro"/>
</dbReference>
<dbReference type="GO" id="GO:0003887">
    <property type="term" value="F:DNA-directed DNA polymerase activity"/>
    <property type="evidence" value="ECO:0007669"/>
    <property type="project" value="UniProtKB-EC"/>
</dbReference>
<dbReference type="Gene3D" id="3.40.1170.60">
    <property type="match status" value="1"/>
</dbReference>
<dbReference type="InterPro" id="IPR043128">
    <property type="entry name" value="Rev_trsase/Diguanyl_cyclase"/>
</dbReference>
<name>A0A6S6TY02_9BACT</name>
<accession>A0A6S6TY02</accession>
<proteinExistence type="inferred from homology"/>
<dbReference type="SUPFAM" id="SSF56672">
    <property type="entry name" value="DNA/RNA polymerases"/>
    <property type="match status" value="1"/>
</dbReference>
<sequence length="84" mass="9624">MYLHIEIDSFFTSAERSINPELKGVPIAVASRSNLDIFNKNRTNIKLMNDNSGAFVTLIYDSNKKRHLNLFLLDNLNGKQTILR</sequence>
<evidence type="ECO:0000256" key="1">
    <source>
        <dbReference type="ARBA" id="ARBA00010945"/>
    </source>
</evidence>
<gene>
    <name evidence="3" type="ORF">HELGO_WM7889</name>
</gene>
<comment type="similarity">
    <text evidence="1">Belongs to the DNA polymerase type-Y family.</text>
</comment>
<dbReference type="EC" id="2.7.7.7" evidence="3"/>
<keyword evidence="3" id="KW-0808">Transferase</keyword>
<reference evidence="3" key="1">
    <citation type="submission" date="2020-01" db="EMBL/GenBank/DDBJ databases">
        <authorList>
            <person name="Meier V. D."/>
            <person name="Meier V D."/>
        </authorList>
    </citation>
    <scope>NUCLEOTIDE SEQUENCE</scope>
    <source>
        <strain evidence="3">HLG_WM_MAG_06</strain>
    </source>
</reference>
<dbReference type="EMBL" id="CACVAP010000092">
    <property type="protein sequence ID" value="CAA6819379.1"/>
    <property type="molecule type" value="Genomic_DNA"/>
</dbReference>
<evidence type="ECO:0000259" key="2">
    <source>
        <dbReference type="PROSITE" id="PS50173"/>
    </source>
</evidence>
<protein>
    <submittedName>
        <fullName evidence="3">DNA polymerase IV (EC)</fullName>
        <ecNumber evidence="3">2.7.7.7</ecNumber>
    </submittedName>
</protein>
<dbReference type="Gene3D" id="3.30.70.270">
    <property type="match status" value="1"/>
</dbReference>
<dbReference type="InterPro" id="IPR001126">
    <property type="entry name" value="UmuC"/>
</dbReference>
<dbReference type="AlphaFoldDB" id="A0A6S6TY02"/>
<feature type="domain" description="UmuC" evidence="2">
    <location>
        <begin position="2"/>
        <end position="64"/>
    </location>
</feature>